<sequence length="753" mass="80581">MSNVTKLGRRSLLVGSVGLSGLMLGVTIRGRRLFPEAYAAPPGPADLKPNLYVSIERSGHVTIVAHRSEMGTGIRTALPMVLADELEADWQRVSVVQAPGDAKYGDQNTDGSRSTRQFYQPMRLAGATARQMLESAAATEWGVAANECKAENHQVVHIPSGRRVDFGALVDTAAKLPVPPESALRLKQPQERRYIGTGVPIVDLHDILMGKAQYGIDTVVPGMKHASIERCPVYGGRALSFDAGAAMSVPGVEQVLQIAPSPISSGFLPLGGIAVIARNSWAAQQGRQRLKVEWDFGPNASYDSASYRNALRDTARSPGHAVRSEGDAPAALAASSHRIEAEYYVPHLAHAPMEPLAAVARVADGKCEVWTATQNPQAARTTVAQVLKLDEQAVTINVTLLGGGFGRKSKPDYVAEAAILAQRTGAPVKVTWTREDELQHSYYHAVCAQRLEAALDDRGHPVAWLHRTVFPSIQSTFQTGVTFGSAGELQQGVTDMPYAIPNIRCENGPAAAHVRIGWYRSVYNIPHAFAVGSFADELAHAARRDPLEYLHELIGPDRVIDLKASGVDYPNYGASTELYPIDTKRLRGVLELVGHQSGWGKPLPPRHGRGVAVHRSFLTYVAVIAEVAVGADGQVSVPRVDMAVDCGLCVHPERARAQFEGAAVMGLGNTLYSAITFRNGRSEQSNFTDYTVARIDAAPEVHVHLVPSEAPPGGVGEPGVPPVSAAICNAIFAATGKRIRALPVDPASLRASG</sequence>
<dbReference type="AlphaFoldDB" id="A0A1T4TI19"/>
<keyword evidence="1" id="KW-1133">Transmembrane helix</keyword>
<dbReference type="InterPro" id="IPR046867">
    <property type="entry name" value="AldOxase/xan_DH_MoCoBD2"/>
</dbReference>
<evidence type="ECO:0000313" key="3">
    <source>
        <dbReference type="EMBL" id="SKA39901.1"/>
    </source>
</evidence>
<dbReference type="PROSITE" id="PS51318">
    <property type="entry name" value="TAT"/>
    <property type="match status" value="1"/>
</dbReference>
<dbReference type="PANTHER" id="PTHR47495:SF3">
    <property type="entry name" value="BLR6219 PROTEIN"/>
    <property type="match status" value="1"/>
</dbReference>
<dbReference type="PIRSF" id="PIRSF036389">
    <property type="entry name" value="IOR_B"/>
    <property type="match status" value="1"/>
</dbReference>
<dbReference type="InterPro" id="IPR006311">
    <property type="entry name" value="TAT_signal"/>
</dbReference>
<dbReference type="InterPro" id="IPR008274">
    <property type="entry name" value="AldOxase/xan_DH_MoCoBD1"/>
</dbReference>
<dbReference type="Gene3D" id="3.30.365.10">
    <property type="entry name" value="Aldehyde oxidase/xanthine dehydrogenase, molybdopterin binding domain"/>
    <property type="match status" value="4"/>
</dbReference>
<dbReference type="Gene3D" id="3.90.1170.50">
    <property type="entry name" value="Aldehyde oxidase/xanthine dehydrogenase, a/b hammerhead"/>
    <property type="match status" value="1"/>
</dbReference>
<evidence type="ECO:0000313" key="4">
    <source>
        <dbReference type="Proteomes" id="UP000190092"/>
    </source>
</evidence>
<name>A0A1T4TI19_9HYPH</name>
<dbReference type="InterPro" id="IPR037165">
    <property type="entry name" value="AldOxase/xan_DH_Mopterin-bd_sf"/>
</dbReference>
<protein>
    <submittedName>
        <fullName evidence="3">Isoquinoline 1-oxidoreductase, beta subunit</fullName>
    </submittedName>
</protein>
<dbReference type="SUPFAM" id="SSF56003">
    <property type="entry name" value="Molybdenum cofactor-binding domain"/>
    <property type="match status" value="2"/>
</dbReference>
<dbReference type="OrthoDB" id="9767994at2"/>
<keyword evidence="1" id="KW-0472">Membrane</keyword>
<dbReference type="PANTHER" id="PTHR47495">
    <property type="entry name" value="ALDEHYDE DEHYDROGENASE"/>
    <property type="match status" value="1"/>
</dbReference>
<dbReference type="EMBL" id="FUWJ01000018">
    <property type="protein sequence ID" value="SKA39901.1"/>
    <property type="molecule type" value="Genomic_DNA"/>
</dbReference>
<evidence type="ECO:0000256" key="1">
    <source>
        <dbReference type="SAM" id="Phobius"/>
    </source>
</evidence>
<reference evidence="4" key="1">
    <citation type="submission" date="2017-02" db="EMBL/GenBank/DDBJ databases">
        <authorList>
            <person name="Varghese N."/>
            <person name="Submissions S."/>
        </authorList>
    </citation>
    <scope>NUCLEOTIDE SEQUENCE [LARGE SCALE GENOMIC DNA]</scope>
    <source>
        <strain evidence="4">ATCC 27094</strain>
    </source>
</reference>
<dbReference type="InterPro" id="IPR000674">
    <property type="entry name" value="Ald_Oxase/Xan_DH_a/b"/>
</dbReference>
<accession>A0A1T4TI19</accession>
<keyword evidence="1" id="KW-0812">Transmembrane</keyword>
<dbReference type="Proteomes" id="UP000190092">
    <property type="component" value="Unassembled WGS sequence"/>
</dbReference>
<dbReference type="STRING" id="225324.SAMN02745126_06276"/>
<dbReference type="RefSeq" id="WP_085938009.1">
    <property type="nucleotide sequence ID" value="NZ_FUWJ01000018.1"/>
</dbReference>
<dbReference type="GO" id="GO:0016491">
    <property type="term" value="F:oxidoreductase activity"/>
    <property type="evidence" value="ECO:0007669"/>
    <property type="project" value="InterPro"/>
</dbReference>
<dbReference type="Pfam" id="PF20256">
    <property type="entry name" value="MoCoBD_2"/>
    <property type="match status" value="2"/>
</dbReference>
<dbReference type="SMART" id="SM01008">
    <property type="entry name" value="Ald_Xan_dh_C"/>
    <property type="match status" value="1"/>
</dbReference>
<gene>
    <name evidence="3" type="ORF">SAMN02745126_06276</name>
</gene>
<dbReference type="InterPro" id="IPR052516">
    <property type="entry name" value="N-heterocyclic_Hydroxylase"/>
</dbReference>
<organism evidence="3 4">
    <name type="scientific">Enhydrobacter aerosaccus</name>
    <dbReference type="NCBI Taxonomy" id="225324"/>
    <lineage>
        <taxon>Bacteria</taxon>
        <taxon>Pseudomonadati</taxon>
        <taxon>Pseudomonadota</taxon>
        <taxon>Alphaproteobacteria</taxon>
        <taxon>Hyphomicrobiales</taxon>
        <taxon>Enhydrobacter</taxon>
    </lineage>
</organism>
<dbReference type="Pfam" id="PF02738">
    <property type="entry name" value="MoCoBD_1"/>
    <property type="match status" value="1"/>
</dbReference>
<proteinExistence type="predicted"/>
<feature type="domain" description="Aldehyde oxidase/xanthine dehydrogenase a/b hammerhead" evidence="2">
    <location>
        <begin position="209"/>
        <end position="298"/>
    </location>
</feature>
<dbReference type="InterPro" id="IPR012368">
    <property type="entry name" value="OxRdtase_Mopterin-bd_su_IorB"/>
</dbReference>
<keyword evidence="4" id="KW-1185">Reference proteome</keyword>
<feature type="transmembrane region" description="Helical" evidence="1">
    <location>
        <begin position="12"/>
        <end position="30"/>
    </location>
</feature>
<evidence type="ECO:0000259" key="2">
    <source>
        <dbReference type="SMART" id="SM01008"/>
    </source>
</evidence>